<dbReference type="Gene3D" id="1.10.486.10">
    <property type="entry name" value="PCRA, domain 4"/>
    <property type="match status" value="1"/>
</dbReference>
<dbReference type="Pfam" id="PF13361">
    <property type="entry name" value="UvrD_C"/>
    <property type="match status" value="2"/>
</dbReference>
<dbReference type="CDD" id="cd17932">
    <property type="entry name" value="DEXQc_UvrD"/>
    <property type="match status" value="1"/>
</dbReference>
<gene>
    <name evidence="14" type="ORF">SAMN05421543_11532</name>
</gene>
<dbReference type="Proteomes" id="UP000183508">
    <property type="component" value="Unassembled WGS sequence"/>
</dbReference>
<evidence type="ECO:0000259" key="12">
    <source>
        <dbReference type="PROSITE" id="PS51198"/>
    </source>
</evidence>
<evidence type="ECO:0000256" key="8">
    <source>
        <dbReference type="ARBA" id="ARBA00034617"/>
    </source>
</evidence>
<reference evidence="15" key="1">
    <citation type="submission" date="2016-10" db="EMBL/GenBank/DDBJ databases">
        <authorList>
            <person name="Varghese N."/>
        </authorList>
    </citation>
    <scope>NUCLEOTIDE SEQUENCE [LARGE SCALE GENOMIC DNA]</scope>
    <source>
        <strain evidence="15">DSM 17980</strain>
    </source>
</reference>
<keyword evidence="6" id="KW-0238">DNA-binding</keyword>
<keyword evidence="15" id="KW-1185">Reference proteome</keyword>
<evidence type="ECO:0000256" key="6">
    <source>
        <dbReference type="ARBA" id="ARBA00023125"/>
    </source>
</evidence>
<dbReference type="PROSITE" id="PS51217">
    <property type="entry name" value="UVRD_HELICASE_CTER"/>
    <property type="match status" value="1"/>
</dbReference>
<dbReference type="SUPFAM" id="SSF52540">
    <property type="entry name" value="P-loop containing nucleoside triphosphate hydrolases"/>
    <property type="match status" value="1"/>
</dbReference>
<evidence type="ECO:0000313" key="14">
    <source>
        <dbReference type="EMBL" id="SFU95164.1"/>
    </source>
</evidence>
<organism evidence="14 15">
    <name type="scientific">Alicyclobacillus macrosporangiidus</name>
    <dbReference type="NCBI Taxonomy" id="392015"/>
    <lineage>
        <taxon>Bacteria</taxon>
        <taxon>Bacillati</taxon>
        <taxon>Bacillota</taxon>
        <taxon>Bacilli</taxon>
        <taxon>Bacillales</taxon>
        <taxon>Alicyclobacillaceae</taxon>
        <taxon>Alicyclobacillus</taxon>
    </lineage>
</organism>
<keyword evidence="3 11" id="KW-0378">Hydrolase</keyword>
<feature type="domain" description="UvrD-like helicase ATP-binding" evidence="12">
    <location>
        <begin position="127"/>
        <end position="398"/>
    </location>
</feature>
<evidence type="ECO:0000256" key="9">
    <source>
        <dbReference type="ARBA" id="ARBA00034808"/>
    </source>
</evidence>
<evidence type="ECO:0000256" key="1">
    <source>
        <dbReference type="ARBA" id="ARBA00009922"/>
    </source>
</evidence>
<evidence type="ECO:0000256" key="4">
    <source>
        <dbReference type="ARBA" id="ARBA00022806"/>
    </source>
</evidence>
<dbReference type="InterPro" id="IPR013986">
    <property type="entry name" value="DExx_box_DNA_helicase_dom_sf"/>
</dbReference>
<dbReference type="GO" id="GO:0043138">
    <property type="term" value="F:3'-5' DNA helicase activity"/>
    <property type="evidence" value="ECO:0007669"/>
    <property type="project" value="UniProtKB-EC"/>
</dbReference>
<dbReference type="EC" id="5.6.2.4" evidence="9"/>
<sequence>MAGWIEASTSRGTIRLNYAELVTGPGHMQELLQDLYRENATLLCMCKPERPVRMHIRRYQTRPPAYCLVTNPRGKHAPDCPRFFTHIFRFPSIPESVQTSTTSATPDPAEAVYANWERSTFYVPSLQELNPAQQEAARHTDGPCMVIAAAGSGKTAVLIARIQYLIESGVDPRSILACTFTRKATDEMRTRLVDVVGRDAAKQVTIGTMHAVAYRMLKSFLKDDWKVAADPTWLMDTVLSEPSNLNPHGVGPLYASSQEALTNVSRAKAEALMPEQVQDNTLAKVYAAYEALKAERHILDFDDMLLHVLRFFKTNSDFRDRWRRRWRYVLVDEFQDTNYSQWLFLLELVRNTRNLFVIGDDFQAIYGFRGSRPDLMFQFQKEFPDARKIVLDINYRSHDLILELAGRVIALNRGHQIEKRVHAAREVSEDTSTAEIITTKSDWGEAKFVAEEIARLHERYPRIPWSEYAILYRTNVQSRAYEEALAEQDIPYQVVGDKHFYENRDVKTLLDYLRVTIDHSDPATWIPLLNRPRRFIPKQVVDEVKAGGWEAVMAHPKCRSFRETVEELSRYENPAEALRWLVQTHPTVVRQQDDDEPVTWVDALIRSASRYKTVPEFLWYVDWVIEKSRQPKDDAVQLMTIHKSKGLEWWTVFVVDLVEGILPHRKSLSGPSLREETRLCYVAITRAKENLYLMAAQQYGGEPVELSRYLRVLQE</sequence>
<evidence type="ECO:0000256" key="7">
    <source>
        <dbReference type="ARBA" id="ARBA00023235"/>
    </source>
</evidence>
<feature type="binding site" evidence="11">
    <location>
        <begin position="148"/>
        <end position="155"/>
    </location>
    <ligand>
        <name>ATP</name>
        <dbReference type="ChEBI" id="CHEBI:30616"/>
    </ligand>
</feature>
<dbReference type="InterPro" id="IPR014017">
    <property type="entry name" value="DNA_helicase_UvrD-like_C"/>
</dbReference>
<evidence type="ECO:0000256" key="11">
    <source>
        <dbReference type="PROSITE-ProRule" id="PRU00560"/>
    </source>
</evidence>
<keyword evidence="2 11" id="KW-0547">Nucleotide-binding</keyword>
<dbReference type="GO" id="GO:0005524">
    <property type="term" value="F:ATP binding"/>
    <property type="evidence" value="ECO:0007669"/>
    <property type="project" value="UniProtKB-UniRule"/>
</dbReference>
<dbReference type="STRING" id="392015.SAMN05421543_11532"/>
<dbReference type="RefSeq" id="WP_074953944.1">
    <property type="nucleotide sequence ID" value="NZ_FPBV01000015.1"/>
</dbReference>
<keyword evidence="5 11" id="KW-0067">ATP-binding</keyword>
<comment type="catalytic activity">
    <reaction evidence="10">
        <text>ATP + H2O = ADP + phosphate + H(+)</text>
        <dbReference type="Rhea" id="RHEA:13065"/>
        <dbReference type="ChEBI" id="CHEBI:15377"/>
        <dbReference type="ChEBI" id="CHEBI:15378"/>
        <dbReference type="ChEBI" id="CHEBI:30616"/>
        <dbReference type="ChEBI" id="CHEBI:43474"/>
        <dbReference type="ChEBI" id="CHEBI:456216"/>
        <dbReference type="EC" id="5.6.2.4"/>
    </reaction>
</comment>
<keyword evidence="4 11" id="KW-0347">Helicase</keyword>
<dbReference type="InterPro" id="IPR027417">
    <property type="entry name" value="P-loop_NTPase"/>
</dbReference>
<accession>A0A1I7KCI7</accession>
<evidence type="ECO:0000256" key="2">
    <source>
        <dbReference type="ARBA" id="ARBA00022741"/>
    </source>
</evidence>
<dbReference type="Gene3D" id="1.10.10.160">
    <property type="match status" value="1"/>
</dbReference>
<dbReference type="PANTHER" id="PTHR11070">
    <property type="entry name" value="UVRD / RECB / PCRA DNA HELICASE FAMILY MEMBER"/>
    <property type="match status" value="1"/>
</dbReference>
<evidence type="ECO:0000256" key="10">
    <source>
        <dbReference type="ARBA" id="ARBA00048988"/>
    </source>
</evidence>
<protein>
    <recommendedName>
        <fullName evidence="9">DNA 3'-5' helicase</fullName>
        <ecNumber evidence="9">5.6.2.4</ecNumber>
    </recommendedName>
</protein>
<dbReference type="EMBL" id="FPBV01000015">
    <property type="protein sequence ID" value="SFU95164.1"/>
    <property type="molecule type" value="Genomic_DNA"/>
</dbReference>
<dbReference type="InterPro" id="IPR014016">
    <property type="entry name" value="UvrD-like_ATP-bd"/>
</dbReference>
<comment type="similarity">
    <text evidence="1">Belongs to the helicase family. UvrD subfamily.</text>
</comment>
<dbReference type="GO" id="GO:0003677">
    <property type="term" value="F:DNA binding"/>
    <property type="evidence" value="ECO:0007669"/>
    <property type="project" value="UniProtKB-KW"/>
</dbReference>
<dbReference type="Pfam" id="PF00580">
    <property type="entry name" value="UvrD-helicase"/>
    <property type="match status" value="1"/>
</dbReference>
<evidence type="ECO:0000313" key="15">
    <source>
        <dbReference type="Proteomes" id="UP000183508"/>
    </source>
</evidence>
<evidence type="ECO:0000256" key="3">
    <source>
        <dbReference type="ARBA" id="ARBA00022801"/>
    </source>
</evidence>
<dbReference type="CDD" id="cd18807">
    <property type="entry name" value="SF1_C_UvrD"/>
    <property type="match status" value="1"/>
</dbReference>
<dbReference type="Gene3D" id="3.40.50.300">
    <property type="entry name" value="P-loop containing nucleotide triphosphate hydrolases"/>
    <property type="match status" value="2"/>
</dbReference>
<dbReference type="OrthoDB" id="9810135at2"/>
<comment type="catalytic activity">
    <reaction evidence="8">
        <text>Couples ATP hydrolysis with the unwinding of duplex DNA by translocating in the 3'-5' direction.</text>
        <dbReference type="EC" id="5.6.2.4"/>
    </reaction>
</comment>
<dbReference type="PROSITE" id="PS51198">
    <property type="entry name" value="UVRD_HELICASE_ATP_BIND"/>
    <property type="match status" value="1"/>
</dbReference>
<evidence type="ECO:0000256" key="5">
    <source>
        <dbReference type="ARBA" id="ARBA00022840"/>
    </source>
</evidence>
<proteinExistence type="inferred from homology"/>
<dbReference type="AlphaFoldDB" id="A0A1I7KCI7"/>
<keyword evidence="7" id="KW-0413">Isomerase</keyword>
<dbReference type="GO" id="GO:0016887">
    <property type="term" value="F:ATP hydrolysis activity"/>
    <property type="evidence" value="ECO:0007669"/>
    <property type="project" value="RHEA"/>
</dbReference>
<dbReference type="GO" id="GO:0000725">
    <property type="term" value="P:recombinational repair"/>
    <property type="evidence" value="ECO:0007669"/>
    <property type="project" value="TreeGrafter"/>
</dbReference>
<feature type="domain" description="UvrD-like helicase C-terminal" evidence="13">
    <location>
        <begin position="399"/>
        <end position="646"/>
    </location>
</feature>
<evidence type="ECO:0000259" key="13">
    <source>
        <dbReference type="PROSITE" id="PS51217"/>
    </source>
</evidence>
<name>A0A1I7KCI7_9BACL</name>
<dbReference type="InterPro" id="IPR000212">
    <property type="entry name" value="DNA_helicase_UvrD/REP"/>
</dbReference>
<dbReference type="PANTHER" id="PTHR11070:SF2">
    <property type="entry name" value="ATP-DEPENDENT DNA HELICASE SRS2"/>
    <property type="match status" value="1"/>
</dbReference>